<dbReference type="Pfam" id="PF00583">
    <property type="entry name" value="Acetyltransf_1"/>
    <property type="match status" value="1"/>
</dbReference>
<dbReference type="InterPro" id="IPR016181">
    <property type="entry name" value="Acyl_CoA_acyltransferase"/>
</dbReference>
<dbReference type="InterPro" id="IPR052523">
    <property type="entry name" value="Trichothecene_AcTrans"/>
</dbReference>
<evidence type="ECO:0000259" key="1">
    <source>
        <dbReference type="PROSITE" id="PS51186"/>
    </source>
</evidence>
<dbReference type="Proteomes" id="UP000235786">
    <property type="component" value="Unassembled WGS sequence"/>
</dbReference>
<dbReference type="AlphaFoldDB" id="A0A2J6R4N8"/>
<feature type="domain" description="N-acetyltransferase" evidence="1">
    <location>
        <begin position="85"/>
        <end position="231"/>
    </location>
</feature>
<name>A0A2J6R4N8_HYAVF</name>
<dbReference type="PANTHER" id="PTHR42791:SF2">
    <property type="entry name" value="N-ACETYLTRANSFERASE DOMAIN-CONTAINING PROTEIN"/>
    <property type="match status" value="1"/>
</dbReference>
<reference evidence="2 3" key="1">
    <citation type="submission" date="2016-04" db="EMBL/GenBank/DDBJ databases">
        <title>A degradative enzymes factory behind the ericoid mycorrhizal symbiosis.</title>
        <authorList>
            <consortium name="DOE Joint Genome Institute"/>
            <person name="Martino E."/>
            <person name="Morin E."/>
            <person name="Grelet G."/>
            <person name="Kuo A."/>
            <person name="Kohler A."/>
            <person name="Daghino S."/>
            <person name="Barry K."/>
            <person name="Choi C."/>
            <person name="Cichocki N."/>
            <person name="Clum A."/>
            <person name="Copeland A."/>
            <person name="Hainaut M."/>
            <person name="Haridas S."/>
            <person name="Labutti K."/>
            <person name="Lindquist E."/>
            <person name="Lipzen A."/>
            <person name="Khouja H.-R."/>
            <person name="Murat C."/>
            <person name="Ohm R."/>
            <person name="Olson A."/>
            <person name="Spatafora J."/>
            <person name="Veneault-Fourrey C."/>
            <person name="Henrissat B."/>
            <person name="Grigoriev I."/>
            <person name="Martin F."/>
            <person name="Perotto S."/>
        </authorList>
    </citation>
    <scope>NUCLEOTIDE SEQUENCE [LARGE SCALE GENOMIC DNA]</scope>
    <source>
        <strain evidence="2 3">F</strain>
    </source>
</reference>
<organism evidence="2 3">
    <name type="scientific">Hyaloscypha variabilis (strain UAMH 11265 / GT02V1 / F)</name>
    <name type="common">Meliniomyces variabilis</name>
    <dbReference type="NCBI Taxonomy" id="1149755"/>
    <lineage>
        <taxon>Eukaryota</taxon>
        <taxon>Fungi</taxon>
        <taxon>Dikarya</taxon>
        <taxon>Ascomycota</taxon>
        <taxon>Pezizomycotina</taxon>
        <taxon>Leotiomycetes</taxon>
        <taxon>Helotiales</taxon>
        <taxon>Hyaloscyphaceae</taxon>
        <taxon>Hyaloscypha</taxon>
        <taxon>Hyaloscypha variabilis</taxon>
    </lineage>
</organism>
<proteinExistence type="predicted"/>
<dbReference type="OrthoDB" id="2115692at2759"/>
<accession>A0A2J6R4N8</accession>
<protein>
    <recommendedName>
        <fullName evidence="1">N-acetyltransferase domain-containing protein</fullName>
    </recommendedName>
</protein>
<evidence type="ECO:0000313" key="2">
    <source>
        <dbReference type="EMBL" id="PMD33487.1"/>
    </source>
</evidence>
<dbReference type="EMBL" id="KZ613956">
    <property type="protein sequence ID" value="PMD33487.1"/>
    <property type="molecule type" value="Genomic_DNA"/>
</dbReference>
<dbReference type="CDD" id="cd04301">
    <property type="entry name" value="NAT_SF"/>
    <property type="match status" value="1"/>
</dbReference>
<keyword evidence="3" id="KW-1185">Reference proteome</keyword>
<dbReference type="InterPro" id="IPR000182">
    <property type="entry name" value="GNAT_dom"/>
</dbReference>
<dbReference type="PROSITE" id="PS51186">
    <property type="entry name" value="GNAT"/>
    <property type="match status" value="1"/>
</dbReference>
<gene>
    <name evidence="2" type="ORF">L207DRAFT_499029</name>
</gene>
<evidence type="ECO:0000313" key="3">
    <source>
        <dbReference type="Proteomes" id="UP000235786"/>
    </source>
</evidence>
<sequence>MTSWKIEHCTVADGAALGYNNMSAFWEDPNWRFGWPKDITLDFLIEQSSKRQPRNLLRDREKTRHLKAVDPVTGEFVGYARWILPEGRLTTPDGEPEWKEGYVPDVGAEEKKKIEEVAESAWWGAGKGMQGSDDLNVVVIKRILGESPKIKLDYLAVHPKNKGKGIATALVMSGIEAANKMGLPVFCMAYKAGLGIYNRCGFKEVERIIQDTAQWGFEGEYGAYFMVYDNPNPS</sequence>
<dbReference type="GO" id="GO:0016747">
    <property type="term" value="F:acyltransferase activity, transferring groups other than amino-acyl groups"/>
    <property type="evidence" value="ECO:0007669"/>
    <property type="project" value="InterPro"/>
</dbReference>
<dbReference type="PANTHER" id="PTHR42791">
    <property type="entry name" value="GNAT FAMILY ACETYLTRANSFERASE"/>
    <property type="match status" value="1"/>
</dbReference>
<dbReference type="Gene3D" id="3.40.630.30">
    <property type="match status" value="1"/>
</dbReference>
<dbReference type="SUPFAM" id="SSF55729">
    <property type="entry name" value="Acyl-CoA N-acyltransferases (Nat)"/>
    <property type="match status" value="1"/>
</dbReference>